<dbReference type="InterPro" id="IPR057684">
    <property type="entry name" value="DUF7924"/>
</dbReference>
<dbReference type="GeneID" id="27330252"/>
<organism evidence="3 4">
    <name type="scientific">Exophiala spinifera</name>
    <dbReference type="NCBI Taxonomy" id="91928"/>
    <lineage>
        <taxon>Eukaryota</taxon>
        <taxon>Fungi</taxon>
        <taxon>Dikarya</taxon>
        <taxon>Ascomycota</taxon>
        <taxon>Pezizomycotina</taxon>
        <taxon>Eurotiomycetes</taxon>
        <taxon>Chaetothyriomycetidae</taxon>
        <taxon>Chaetothyriales</taxon>
        <taxon>Herpotrichiellaceae</taxon>
        <taxon>Exophiala</taxon>
    </lineage>
</organism>
<feature type="domain" description="DUF7924" evidence="2">
    <location>
        <begin position="179"/>
        <end position="334"/>
    </location>
</feature>
<feature type="compositionally biased region" description="Basic and acidic residues" evidence="1">
    <location>
        <begin position="956"/>
        <end position="972"/>
    </location>
</feature>
<evidence type="ECO:0000259" key="2">
    <source>
        <dbReference type="Pfam" id="PF25545"/>
    </source>
</evidence>
<dbReference type="AlphaFoldDB" id="A0A0D2BJW9"/>
<dbReference type="HOGENOM" id="CLU_296300_0_0_1"/>
<evidence type="ECO:0000313" key="4">
    <source>
        <dbReference type="Proteomes" id="UP000053328"/>
    </source>
</evidence>
<dbReference type="EMBL" id="KN847493">
    <property type="protein sequence ID" value="KIW18880.1"/>
    <property type="molecule type" value="Genomic_DNA"/>
</dbReference>
<name>A0A0D2BJW9_9EURO</name>
<dbReference type="VEuPathDB" id="FungiDB:PV08_03169"/>
<dbReference type="OrthoDB" id="4226255at2759"/>
<protein>
    <recommendedName>
        <fullName evidence="2">DUF7924 domain-containing protein</fullName>
    </recommendedName>
</protein>
<reference evidence="3 4" key="1">
    <citation type="submission" date="2015-01" db="EMBL/GenBank/DDBJ databases">
        <title>The Genome Sequence of Exophiala spinifera CBS89968.</title>
        <authorList>
            <consortium name="The Broad Institute Genomics Platform"/>
            <person name="Cuomo C."/>
            <person name="de Hoog S."/>
            <person name="Gorbushina A."/>
            <person name="Stielow B."/>
            <person name="Teixiera M."/>
            <person name="Abouelleil A."/>
            <person name="Chapman S.B."/>
            <person name="Priest M."/>
            <person name="Young S.K."/>
            <person name="Wortman J."/>
            <person name="Nusbaum C."/>
            <person name="Birren B."/>
        </authorList>
    </citation>
    <scope>NUCLEOTIDE SEQUENCE [LARGE SCALE GENOMIC DNA]</scope>
    <source>
        <strain evidence="3 4">CBS 89968</strain>
    </source>
</reference>
<dbReference type="Proteomes" id="UP000053328">
    <property type="component" value="Unassembled WGS sequence"/>
</dbReference>
<sequence>MKPEQKPKLIRLIEKERIHFHGPSECRPGNHAQVFSAIREISSYKFDQYVHNFTYEAHQKPWRAKVKQKVERLVCLVENCRRAGQNEMGWRLKLEPEILARFGTEVTCKRCSSKLWRSEVEVSTNPSDNFGDILDLKTRQANRRPCSCSEMQRCLDRDDPGICRIFHDRADKVVKQSKSDPISDIFPKGQRPDRVYGFRKTSRFSRFLEEEISHPPFERQELRDVVECSPFNDMRDEVLFPFLVVEAKSETGNSFDDIEIQTAHAIKKLLDIQLKLRLLTGERSQWQSGPLVWFLSNRGDDWRVAAAYVEIQDKITHYHVYHLWGGSIRAKDAALQLLLIIDYIFDWARDFQREAVLNELRILTGREAVSIAGDSEIPSLGDPMRRFFEADLEQRPMENRIDSESLYPQGAAMYRWLDSEHCVFRSICWAHARISALYITTENLKTLLQSLPTDTVSRKCARDLLRLFREAWKVSPDALEALEFMWTGTHREDPDLYGAPQSFCAVFTVAAYFLSDWEQVTELTYIAIAENALNDLKEYVDLQQPIHVYPSELPHVQQEHLLGYFRHFRHGSARSRLHAAMRRRCLSSRLARERDFPDSFFLVAKEPFERGVRYRLDVTMLPDQKSKTRQLVAAIYSHCKRGMREPDESFLRMSSTYDSTPWSCQDMPSVWEVDDLPIHEGALCVLLGSDKVANNVDTNLCVYVMDDVPGPQAFRLGSNLLGSYFVVQTSQRKGLSGSQIEWNVDFVADPIPTLSIMSQQLQTQFRDLGILQKYQRMPNTNTKVARHPTYHATRELPPHMRDNLKHPLGHWVVTSDPSDTYDHARKLADCLVARKYNAKLIICLFAQPKVAGRAGLWSEQRRDKTTDEGMAELQEKLRQGWKPSAEDVGPATVIHRGDALHMPRRFLKRKRGVETQEDDRKVVLARGDWLTDAELALSIDSGTFDSSMLPTYRTTESVRKHPRTDRLEEPPRATDTAAETGATMERTASKRIVSKLMDYCPVTDEEFEALLEAGYLQGD</sequence>
<evidence type="ECO:0000313" key="3">
    <source>
        <dbReference type="EMBL" id="KIW18880.1"/>
    </source>
</evidence>
<dbReference type="RefSeq" id="XP_016239096.1">
    <property type="nucleotide sequence ID" value="XM_016377526.1"/>
</dbReference>
<feature type="region of interest" description="Disordered" evidence="1">
    <location>
        <begin position="953"/>
        <end position="984"/>
    </location>
</feature>
<proteinExistence type="predicted"/>
<gene>
    <name evidence="3" type="ORF">PV08_03169</name>
</gene>
<evidence type="ECO:0000256" key="1">
    <source>
        <dbReference type="SAM" id="MobiDB-lite"/>
    </source>
</evidence>
<keyword evidence="4" id="KW-1185">Reference proteome</keyword>
<accession>A0A0D2BJW9</accession>
<dbReference type="STRING" id="91928.A0A0D2BJW9"/>
<dbReference type="Pfam" id="PF25545">
    <property type="entry name" value="DUF7924"/>
    <property type="match status" value="1"/>
</dbReference>